<evidence type="ECO:0000256" key="4">
    <source>
        <dbReference type="ARBA" id="ARBA00023263"/>
    </source>
</evidence>
<keyword evidence="8" id="KW-1185">Reference proteome</keyword>
<dbReference type="GO" id="GO:0043709">
    <property type="term" value="P:cell adhesion involved in single-species biofilm formation"/>
    <property type="evidence" value="ECO:0007669"/>
    <property type="project" value="TreeGrafter"/>
</dbReference>
<dbReference type="InterPro" id="IPR008966">
    <property type="entry name" value="Adhesion_dom_sf"/>
</dbReference>
<comment type="subcellular location">
    <subcellularLocation>
        <location evidence="1">Fimbrium</location>
    </subcellularLocation>
</comment>
<dbReference type="PANTHER" id="PTHR33420:SF3">
    <property type="entry name" value="FIMBRIAL SUBUNIT ELFA"/>
    <property type="match status" value="1"/>
</dbReference>
<dbReference type="EMBL" id="CP022358">
    <property type="protein sequence ID" value="ASK70981.1"/>
    <property type="molecule type" value="Genomic_DNA"/>
</dbReference>
<dbReference type="PANTHER" id="PTHR33420">
    <property type="entry name" value="FIMBRIAL SUBUNIT ELFA-RELATED"/>
    <property type="match status" value="1"/>
</dbReference>
<proteinExistence type="inferred from homology"/>
<dbReference type="GO" id="GO:0009289">
    <property type="term" value="C:pilus"/>
    <property type="evidence" value="ECO:0007669"/>
    <property type="project" value="UniProtKB-SubCell"/>
</dbReference>
<evidence type="ECO:0000256" key="5">
    <source>
        <dbReference type="SAM" id="SignalP"/>
    </source>
</evidence>
<protein>
    <submittedName>
        <fullName evidence="7">Fimbrial protein</fullName>
    </submittedName>
</protein>
<evidence type="ECO:0000256" key="1">
    <source>
        <dbReference type="ARBA" id="ARBA00004561"/>
    </source>
</evidence>
<feature type="signal peptide" evidence="5">
    <location>
        <begin position="1"/>
        <end position="22"/>
    </location>
</feature>
<feature type="chain" id="PRO_5011967991" evidence="5">
    <location>
        <begin position="23"/>
        <end position="186"/>
    </location>
</feature>
<evidence type="ECO:0000313" key="7">
    <source>
        <dbReference type="EMBL" id="ASK70981.1"/>
    </source>
</evidence>
<gene>
    <name evidence="7" type="ORF">CF168_20035</name>
</gene>
<name>A0A220USR7_9GAMM</name>
<dbReference type="AlphaFoldDB" id="A0A220USR7"/>
<evidence type="ECO:0000259" key="6">
    <source>
        <dbReference type="Pfam" id="PF00419"/>
    </source>
</evidence>
<dbReference type="InterPro" id="IPR000259">
    <property type="entry name" value="Adhesion_dom_fimbrial"/>
</dbReference>
<keyword evidence="3 5" id="KW-0732">Signal</keyword>
<dbReference type="Gene3D" id="2.60.40.1090">
    <property type="entry name" value="Fimbrial-type adhesion domain"/>
    <property type="match status" value="1"/>
</dbReference>
<keyword evidence="4" id="KW-0281">Fimbrium</keyword>
<organism evidence="7 8">
    <name type="scientific">Shewanella bicestrii</name>
    <dbReference type="NCBI Taxonomy" id="2018305"/>
    <lineage>
        <taxon>Bacteria</taxon>
        <taxon>Pseudomonadati</taxon>
        <taxon>Pseudomonadota</taxon>
        <taxon>Gammaproteobacteria</taxon>
        <taxon>Alteromonadales</taxon>
        <taxon>Shewanellaceae</taxon>
        <taxon>Shewanella</taxon>
    </lineage>
</organism>
<dbReference type="Pfam" id="PF00419">
    <property type="entry name" value="Fimbrial"/>
    <property type="match status" value="1"/>
</dbReference>
<dbReference type="Proteomes" id="UP000198367">
    <property type="component" value="Chromosome"/>
</dbReference>
<dbReference type="SUPFAM" id="SSF49401">
    <property type="entry name" value="Bacterial adhesins"/>
    <property type="match status" value="1"/>
</dbReference>
<dbReference type="InterPro" id="IPR050263">
    <property type="entry name" value="Bact_Fimbrial_Adh_Pro"/>
</dbReference>
<sequence>MKAKILMVAGLVTLAMSSQVNAADGKITFNGKVVKASCDVSASAKDFTVNLPSISTSAIGSTLGDKAGHTAFSIKLENCESQTTEAEKVRIAFVGTSDENNVYVLKNTAANNAAIGVGLQLLQQDGSTIIDINNGSNKDKQYTIPAKGETPAALELHYNVAYVNTSGSAVTTGDVTAVATYSVEYN</sequence>
<dbReference type="InterPro" id="IPR036937">
    <property type="entry name" value="Adhesion_dom_fimbrial_sf"/>
</dbReference>
<dbReference type="KEGG" id="sbj:CF168_20035"/>
<accession>A0A220USR7</accession>
<dbReference type="RefSeq" id="WP_089068776.1">
    <property type="nucleotide sequence ID" value="NZ_CP022358.1"/>
</dbReference>
<evidence type="ECO:0000313" key="8">
    <source>
        <dbReference type="Proteomes" id="UP000198367"/>
    </source>
</evidence>
<reference evidence="7 8" key="1">
    <citation type="submission" date="2017-07" db="EMBL/GenBank/DDBJ databases">
        <title>Phenotypical and genomic characterization of a clinical isolate of Shewanella bicestrii sp. nov. producing an extended-spectrum beta-lactamase and a new oxacillinase variant.</title>
        <authorList>
            <person name="Jousset A.B."/>
            <person name="Bonnin R.A."/>
            <person name="Girlich D."/>
            <person name="Dabos L."/>
            <person name="Potron A."/>
            <person name="Dortet L."/>
            <person name="Glaser P."/>
            <person name="Naas T."/>
        </authorList>
    </citation>
    <scope>NUCLEOTIDE SEQUENCE [LARGE SCALE GENOMIC DNA]</scope>
    <source>
        <strain evidence="7 8">JAB-1</strain>
    </source>
</reference>
<evidence type="ECO:0000256" key="3">
    <source>
        <dbReference type="ARBA" id="ARBA00022729"/>
    </source>
</evidence>
<comment type="similarity">
    <text evidence="2">Belongs to the fimbrial protein family.</text>
</comment>
<feature type="domain" description="Fimbrial-type adhesion" evidence="6">
    <location>
        <begin position="27"/>
        <end position="185"/>
    </location>
</feature>
<evidence type="ECO:0000256" key="2">
    <source>
        <dbReference type="ARBA" id="ARBA00006671"/>
    </source>
</evidence>